<evidence type="ECO:0000313" key="1">
    <source>
        <dbReference type="EMBL" id="KAL2842582.1"/>
    </source>
</evidence>
<gene>
    <name evidence="1" type="ORF">BJX68DRAFT_270521</name>
</gene>
<keyword evidence="2" id="KW-1185">Reference proteome</keyword>
<protein>
    <recommendedName>
        <fullName evidence="3">BTB domain-containing protein</fullName>
    </recommendedName>
</protein>
<sequence length="136" mass="15077">MACLSAASSSFRRLFDRMVQQNPVDASGGHKIVGMRCPDGVASLLILIAIHGRQPLLPQSNSPMLLTQVTTNANQYGCSDAIAPLCRPWIDQAIEELHIPTTIHRTLEVWIGMASTFRHQRPFNTVTLNWIISARD</sequence>
<organism evidence="1 2">
    <name type="scientific">Aspergillus pseudodeflectus</name>
    <dbReference type="NCBI Taxonomy" id="176178"/>
    <lineage>
        <taxon>Eukaryota</taxon>
        <taxon>Fungi</taxon>
        <taxon>Dikarya</taxon>
        <taxon>Ascomycota</taxon>
        <taxon>Pezizomycotina</taxon>
        <taxon>Eurotiomycetes</taxon>
        <taxon>Eurotiomycetidae</taxon>
        <taxon>Eurotiales</taxon>
        <taxon>Aspergillaceae</taxon>
        <taxon>Aspergillus</taxon>
        <taxon>Aspergillus subgen. Nidulantes</taxon>
    </lineage>
</organism>
<dbReference type="GeneID" id="98161847"/>
<name>A0ABR4JS14_9EURO</name>
<dbReference type="Proteomes" id="UP001610444">
    <property type="component" value="Unassembled WGS sequence"/>
</dbReference>
<evidence type="ECO:0008006" key="3">
    <source>
        <dbReference type="Google" id="ProtNLM"/>
    </source>
</evidence>
<accession>A0ABR4JS14</accession>
<dbReference type="EMBL" id="JBFXLR010000050">
    <property type="protein sequence ID" value="KAL2842582.1"/>
    <property type="molecule type" value="Genomic_DNA"/>
</dbReference>
<evidence type="ECO:0000313" key="2">
    <source>
        <dbReference type="Proteomes" id="UP001610444"/>
    </source>
</evidence>
<comment type="caution">
    <text evidence="1">The sequence shown here is derived from an EMBL/GenBank/DDBJ whole genome shotgun (WGS) entry which is preliminary data.</text>
</comment>
<dbReference type="RefSeq" id="XP_070895148.1">
    <property type="nucleotide sequence ID" value="XM_071046683.1"/>
</dbReference>
<reference evidence="1 2" key="1">
    <citation type="submission" date="2024-07" db="EMBL/GenBank/DDBJ databases">
        <title>Section-level genome sequencing and comparative genomics of Aspergillus sections Usti and Cavernicolus.</title>
        <authorList>
            <consortium name="Lawrence Berkeley National Laboratory"/>
            <person name="Nybo J.L."/>
            <person name="Vesth T.C."/>
            <person name="Theobald S."/>
            <person name="Frisvad J.C."/>
            <person name="Larsen T.O."/>
            <person name="Kjaerboelling I."/>
            <person name="Rothschild-Mancinelli K."/>
            <person name="Lyhne E.K."/>
            <person name="Kogle M.E."/>
            <person name="Barry K."/>
            <person name="Clum A."/>
            <person name="Na H."/>
            <person name="Ledsgaard L."/>
            <person name="Lin J."/>
            <person name="Lipzen A."/>
            <person name="Kuo A."/>
            <person name="Riley R."/>
            <person name="Mondo S."/>
            <person name="LaButti K."/>
            <person name="Haridas S."/>
            <person name="Pangalinan J."/>
            <person name="Salamov A.A."/>
            <person name="Simmons B.A."/>
            <person name="Magnuson J.K."/>
            <person name="Chen J."/>
            <person name="Drula E."/>
            <person name="Henrissat B."/>
            <person name="Wiebenga A."/>
            <person name="Lubbers R.J."/>
            <person name="Gomes A.C."/>
            <person name="Macurrencykelacurrency M.R."/>
            <person name="Stajich J."/>
            <person name="Grigoriev I.V."/>
            <person name="Mortensen U.H."/>
            <person name="De vries R.P."/>
            <person name="Baker S.E."/>
            <person name="Andersen M.R."/>
        </authorList>
    </citation>
    <scope>NUCLEOTIDE SEQUENCE [LARGE SCALE GENOMIC DNA]</scope>
    <source>
        <strain evidence="1 2">CBS 756.74</strain>
    </source>
</reference>
<proteinExistence type="predicted"/>